<dbReference type="STRING" id="410332.SAMN04488550_3584"/>
<comment type="similarity">
    <text evidence="5">Belongs to the creatininase superfamily.</text>
</comment>
<dbReference type="Proteomes" id="UP000035009">
    <property type="component" value="Unassembled WGS sequence"/>
</dbReference>
<evidence type="ECO:0000313" key="6">
    <source>
        <dbReference type="EMBL" id="GAC78202.1"/>
    </source>
</evidence>
<keyword evidence="7" id="KW-1185">Reference proteome</keyword>
<dbReference type="EMBL" id="BAOP01000002">
    <property type="protein sequence ID" value="GAC78202.1"/>
    <property type="molecule type" value="Genomic_DNA"/>
</dbReference>
<evidence type="ECO:0000256" key="5">
    <source>
        <dbReference type="ARBA" id="ARBA00024029"/>
    </source>
</evidence>
<dbReference type="InterPro" id="IPR024087">
    <property type="entry name" value="Creatininase-like_sf"/>
</dbReference>
<name>M3USI1_GORML</name>
<accession>M3USI1</accession>
<keyword evidence="3" id="KW-0378">Hydrolase</keyword>
<evidence type="ECO:0000256" key="1">
    <source>
        <dbReference type="ARBA" id="ARBA00001947"/>
    </source>
</evidence>
<dbReference type="eggNOG" id="COG1402">
    <property type="taxonomic scope" value="Bacteria"/>
</dbReference>
<reference evidence="6 7" key="1">
    <citation type="submission" date="2013-02" db="EMBL/GenBank/DDBJ databases">
        <title>Whole genome shotgun sequence of Gordonia malaquae NBRC 108250.</title>
        <authorList>
            <person name="Yoshida I."/>
            <person name="Hosoyama A."/>
            <person name="Tsuchikane K."/>
            <person name="Ando Y."/>
            <person name="Baba S."/>
            <person name="Ohji S."/>
            <person name="Hamada M."/>
            <person name="Tamura T."/>
            <person name="Yamazoe A."/>
            <person name="Yamazaki S."/>
            <person name="Fujita N."/>
        </authorList>
    </citation>
    <scope>NUCLEOTIDE SEQUENCE [LARGE SCALE GENOMIC DNA]</scope>
    <source>
        <strain evidence="6 7">NBRC 108250</strain>
    </source>
</reference>
<evidence type="ECO:0000256" key="2">
    <source>
        <dbReference type="ARBA" id="ARBA00022723"/>
    </source>
</evidence>
<dbReference type="GO" id="GO:0046872">
    <property type="term" value="F:metal ion binding"/>
    <property type="evidence" value="ECO:0007669"/>
    <property type="project" value="UniProtKB-KW"/>
</dbReference>
<protein>
    <submittedName>
        <fullName evidence="6">Creatininase family protein</fullName>
    </submittedName>
</protein>
<dbReference type="Gene3D" id="3.40.50.10310">
    <property type="entry name" value="Creatininase"/>
    <property type="match status" value="1"/>
</dbReference>
<dbReference type="PANTHER" id="PTHR35005">
    <property type="entry name" value="3-DEHYDRO-SCYLLO-INOSOSE HYDROLASE"/>
    <property type="match status" value="1"/>
</dbReference>
<dbReference type="OrthoDB" id="9801445at2"/>
<dbReference type="NCBIfam" id="TIGR03964">
    <property type="entry name" value="mycofact_creat"/>
    <property type="match status" value="1"/>
</dbReference>
<keyword evidence="2" id="KW-0479">Metal-binding</keyword>
<organism evidence="6 7">
    <name type="scientific">Gordonia malaquae NBRC 108250</name>
    <dbReference type="NCBI Taxonomy" id="1223542"/>
    <lineage>
        <taxon>Bacteria</taxon>
        <taxon>Bacillati</taxon>
        <taxon>Actinomycetota</taxon>
        <taxon>Actinomycetes</taxon>
        <taxon>Mycobacteriales</taxon>
        <taxon>Gordoniaceae</taxon>
        <taxon>Gordonia</taxon>
    </lineage>
</organism>
<dbReference type="InterPro" id="IPR003785">
    <property type="entry name" value="Creatininase/forma_Hydrolase"/>
</dbReference>
<keyword evidence="4" id="KW-0862">Zinc</keyword>
<dbReference type="Pfam" id="PF02633">
    <property type="entry name" value="Creatininase"/>
    <property type="match status" value="1"/>
</dbReference>
<dbReference type="RefSeq" id="WP_008376038.1">
    <property type="nucleotide sequence ID" value="NZ_BAOP01000002.1"/>
</dbReference>
<evidence type="ECO:0000256" key="3">
    <source>
        <dbReference type="ARBA" id="ARBA00022801"/>
    </source>
</evidence>
<dbReference type="GO" id="GO:0009231">
    <property type="term" value="P:riboflavin biosynthetic process"/>
    <property type="evidence" value="ECO:0007669"/>
    <property type="project" value="TreeGrafter"/>
</dbReference>
<evidence type="ECO:0000256" key="4">
    <source>
        <dbReference type="ARBA" id="ARBA00022833"/>
    </source>
</evidence>
<proteinExistence type="inferred from homology"/>
<dbReference type="SUPFAM" id="SSF102215">
    <property type="entry name" value="Creatininase"/>
    <property type="match status" value="1"/>
</dbReference>
<dbReference type="PANTHER" id="PTHR35005:SF1">
    <property type="entry name" value="2-AMINO-5-FORMYLAMINO-6-RIBOSYLAMINOPYRIMIDIN-4(3H)-ONE 5'-MONOPHOSPHATE DEFORMYLASE"/>
    <property type="match status" value="1"/>
</dbReference>
<comment type="caution">
    <text evidence="6">The sequence shown here is derived from an EMBL/GenBank/DDBJ whole genome shotgun (WGS) entry which is preliminary data.</text>
</comment>
<dbReference type="InterPro" id="IPR023871">
    <property type="entry name" value="MftE"/>
</dbReference>
<sequence>MTPVRELGSSTWTDVIDRELTILVPVGAVEQHGPHLPMDTDGRIAVEVATRALGQTAPPVDALTAPSIAYGASGEHEGFPGTVSIGADVMERLIVEYGRSACRWAKRIVFVNGHGGNAMALATAVRLLRYEGRDVAWWPCAFRGADAHAGDTETSILLAADPDQVRVSTLAPGNTEPIATLMPALRDGGVAAVSPNGVLGDPTGADAARGEQLLDENSRDLAASLESWVVGDDGRLA</sequence>
<gene>
    <name evidence="6" type="ORF">GM1_002_01800</name>
</gene>
<evidence type="ECO:0000313" key="7">
    <source>
        <dbReference type="Proteomes" id="UP000035009"/>
    </source>
</evidence>
<dbReference type="AlphaFoldDB" id="M3USI1"/>
<comment type="cofactor">
    <cofactor evidence="1">
        <name>Zn(2+)</name>
        <dbReference type="ChEBI" id="CHEBI:29105"/>
    </cofactor>
</comment>
<dbReference type="GO" id="GO:0016811">
    <property type="term" value="F:hydrolase activity, acting on carbon-nitrogen (but not peptide) bonds, in linear amides"/>
    <property type="evidence" value="ECO:0007669"/>
    <property type="project" value="TreeGrafter"/>
</dbReference>